<evidence type="ECO:0000259" key="6">
    <source>
        <dbReference type="PROSITE" id="PS50011"/>
    </source>
</evidence>
<evidence type="ECO:0000256" key="4">
    <source>
        <dbReference type="ARBA" id="ARBA00022777"/>
    </source>
</evidence>
<dbReference type="EMBL" id="DS999277">
    <property type="protein sequence ID" value="EEC42769.1"/>
    <property type="molecule type" value="Genomic_DNA"/>
</dbReference>
<dbReference type="GeneID" id="7205069"/>
<evidence type="ECO:0000313" key="8">
    <source>
        <dbReference type="EMBL" id="EEC42799.1"/>
    </source>
</evidence>
<dbReference type="KEGG" id="pti:PHATRDRAFT_bd137"/>
<evidence type="ECO:0000256" key="1">
    <source>
        <dbReference type="ARBA" id="ARBA00022527"/>
    </source>
</evidence>
<dbReference type="SMART" id="SM00220">
    <property type="entry name" value="S_TKc"/>
    <property type="match status" value="1"/>
</dbReference>
<dbReference type="GO" id="GO:0005524">
    <property type="term" value="F:ATP binding"/>
    <property type="evidence" value="ECO:0007669"/>
    <property type="project" value="UniProtKB-KW"/>
</dbReference>
<dbReference type="PROSITE" id="PS00108">
    <property type="entry name" value="PROTEIN_KINASE_ST"/>
    <property type="match status" value="1"/>
</dbReference>
<keyword evidence="5" id="KW-0067">ATP-binding</keyword>
<dbReference type="STRING" id="556484.B7S3T0"/>
<keyword evidence="2" id="KW-0808">Transferase</keyword>
<feature type="non-terminal residue" evidence="8">
    <location>
        <position position="245"/>
    </location>
</feature>
<evidence type="ECO:0000256" key="2">
    <source>
        <dbReference type="ARBA" id="ARBA00022679"/>
    </source>
</evidence>
<dbReference type="Pfam" id="PF00069">
    <property type="entry name" value="Pkinase"/>
    <property type="match status" value="1"/>
</dbReference>
<dbReference type="Gene3D" id="3.30.200.20">
    <property type="entry name" value="Phosphorylase Kinase, domain 1"/>
    <property type="match status" value="1"/>
</dbReference>
<evidence type="ECO:0000313" key="9">
    <source>
        <dbReference type="Proteomes" id="UP000000759"/>
    </source>
</evidence>
<dbReference type="InterPro" id="IPR011009">
    <property type="entry name" value="Kinase-like_dom_sf"/>
</dbReference>
<evidence type="ECO:0000313" key="7">
    <source>
        <dbReference type="EMBL" id="EEC42769.1"/>
    </source>
</evidence>
<dbReference type="PaxDb" id="2850-Phatrdraft137"/>
<keyword evidence="9" id="KW-1185">Reference proteome</keyword>
<dbReference type="Gene3D" id="1.10.510.10">
    <property type="entry name" value="Transferase(Phosphotransferase) domain 1"/>
    <property type="match status" value="1"/>
</dbReference>
<dbReference type="PANTHER" id="PTHR24349">
    <property type="entry name" value="SERINE/THREONINE-PROTEIN KINASE"/>
    <property type="match status" value="1"/>
</dbReference>
<keyword evidence="3" id="KW-0547">Nucleotide-binding</keyword>
<organism evidence="8 9">
    <name type="scientific">Phaeodactylum tricornutum (strain CCAP 1055/1)</name>
    <dbReference type="NCBI Taxonomy" id="556484"/>
    <lineage>
        <taxon>Eukaryota</taxon>
        <taxon>Sar</taxon>
        <taxon>Stramenopiles</taxon>
        <taxon>Ochrophyta</taxon>
        <taxon>Bacillariophyta</taxon>
        <taxon>Bacillariophyceae</taxon>
        <taxon>Bacillariophycidae</taxon>
        <taxon>Naviculales</taxon>
        <taxon>Phaeodactylaceae</taxon>
        <taxon>Phaeodactylum</taxon>
    </lineage>
</organism>
<gene>
    <name evidence="8" type="ORF">PHATRDRAFT_bd137</name>
    <name evidence="7" type="ORF">PHATRDRAFT_bd434</name>
</gene>
<dbReference type="GO" id="GO:0004674">
    <property type="term" value="F:protein serine/threonine kinase activity"/>
    <property type="evidence" value="ECO:0007669"/>
    <property type="project" value="UniProtKB-KW"/>
</dbReference>
<dbReference type="PROSITE" id="PS50011">
    <property type="entry name" value="PROTEIN_KINASE_DOM"/>
    <property type="match status" value="1"/>
</dbReference>
<dbReference type="RefSeq" id="XP_002176221.1">
    <property type="nucleotide sequence ID" value="XM_002176185.1"/>
</dbReference>
<dbReference type="KEGG" id="pti:PHATRDRAFT_bd434"/>
<dbReference type="RefSeq" id="XP_002176250.1">
    <property type="nucleotide sequence ID" value="XM_002176214.1"/>
</dbReference>
<keyword evidence="1" id="KW-0723">Serine/threonine-protein kinase</keyword>
<accession>B7S3T0</accession>
<proteinExistence type="predicted"/>
<reference evidence="8 9" key="1">
    <citation type="journal article" date="2008" name="Nature">
        <title>The Phaeodactylum genome reveals the evolutionary history of diatom genomes.</title>
        <authorList>
            <person name="Bowler C."/>
            <person name="Allen A.E."/>
            <person name="Badger J.H."/>
            <person name="Grimwood J."/>
            <person name="Jabbari K."/>
            <person name="Kuo A."/>
            <person name="Maheswari U."/>
            <person name="Martens C."/>
            <person name="Maumus F."/>
            <person name="Otillar R.P."/>
            <person name="Rayko E."/>
            <person name="Salamov A."/>
            <person name="Vandepoele K."/>
            <person name="Beszteri B."/>
            <person name="Gruber A."/>
            <person name="Heijde M."/>
            <person name="Katinka M."/>
            <person name="Mock T."/>
            <person name="Valentin K."/>
            <person name="Verret F."/>
            <person name="Berges J.A."/>
            <person name="Brownlee C."/>
            <person name="Cadoret J.P."/>
            <person name="Chiovitti A."/>
            <person name="Choi C.J."/>
            <person name="Coesel S."/>
            <person name="De Martino A."/>
            <person name="Detter J.C."/>
            <person name="Durkin C."/>
            <person name="Falciatore A."/>
            <person name="Fournet J."/>
            <person name="Haruta M."/>
            <person name="Huysman M.J."/>
            <person name="Jenkins B.D."/>
            <person name="Jiroutova K."/>
            <person name="Jorgensen R.E."/>
            <person name="Joubert Y."/>
            <person name="Kaplan A."/>
            <person name="Kroger N."/>
            <person name="Kroth P.G."/>
            <person name="La Roche J."/>
            <person name="Lindquist E."/>
            <person name="Lommer M."/>
            <person name="Martin-Jezequel V."/>
            <person name="Lopez P.J."/>
            <person name="Lucas S."/>
            <person name="Mangogna M."/>
            <person name="McGinnis K."/>
            <person name="Medlin L.K."/>
            <person name="Montsant A."/>
            <person name="Oudot-Le Secq M.P."/>
            <person name="Napoli C."/>
            <person name="Obornik M."/>
            <person name="Parker M.S."/>
            <person name="Petit J.L."/>
            <person name="Porcel B.M."/>
            <person name="Poulsen N."/>
            <person name="Robison M."/>
            <person name="Rychlewski L."/>
            <person name="Rynearson T.A."/>
            <person name="Schmutz J."/>
            <person name="Shapiro H."/>
            <person name="Siaut M."/>
            <person name="Stanley M."/>
            <person name="Sussman M.R."/>
            <person name="Taylor A.R."/>
            <person name="Vardi A."/>
            <person name="von Dassow P."/>
            <person name="Vyverman W."/>
            <person name="Willis A."/>
            <person name="Wyrwicz L.S."/>
            <person name="Rokhsar D.S."/>
            <person name="Weissenbach J."/>
            <person name="Armbrust E.V."/>
            <person name="Green B.R."/>
            <person name="Van de Peer Y."/>
            <person name="Grigoriev I.V."/>
        </authorList>
    </citation>
    <scope>NUCLEOTIDE SEQUENCE [LARGE SCALE GENOMIC DNA]</scope>
    <source>
        <strain evidence="8 9">CCAP 1055/1</strain>
    </source>
</reference>
<name>B7S3T0_PHATC</name>
<dbReference type="EMBL" id="DS999270">
    <property type="protein sequence ID" value="EEC42799.1"/>
    <property type="molecule type" value="Genomic_DNA"/>
</dbReference>
<evidence type="ECO:0000256" key="3">
    <source>
        <dbReference type="ARBA" id="ARBA00022741"/>
    </source>
</evidence>
<dbReference type="InterPro" id="IPR050205">
    <property type="entry name" value="CDPK_Ser/Thr_kinases"/>
</dbReference>
<dbReference type="OrthoDB" id="40902at2759"/>
<dbReference type="AlphaFoldDB" id="B7S3T0"/>
<dbReference type="GeneID" id="7204843"/>
<protein>
    <recommendedName>
        <fullName evidence="6">Protein kinase domain-containing protein</fullName>
    </recommendedName>
</protein>
<dbReference type="InParanoid" id="B7S3T0"/>
<dbReference type="Proteomes" id="UP000000759">
    <property type="component" value="Unassembled WGS sequence"/>
</dbReference>
<sequence length="245" mass="27667">MLLSTVSRISPKVALKKISRRYTNSSAFKTETDALLRIFDNGGHPNISGLRDMYEDHNFYYLILDLVTGGEMFEHLIHYGAYSEADAARLMYEVASALAFLHGVGVVHADLKPENLLLSTKNRMDGTIKMIDFGCAPYVATGLIYTYVCAQISFSQPLLYRFQMDMWSVGVILYIMLTGVHPFDVKGVSTDDEIADHIRQNPEPPFSRELVGHLSESAGDLILRLMERDPAKRITAYEMLQHPWV</sequence>
<dbReference type="InterPro" id="IPR000719">
    <property type="entry name" value="Prot_kinase_dom"/>
</dbReference>
<reference evidence="9" key="2">
    <citation type="submission" date="2008-08" db="EMBL/GenBank/DDBJ databases">
        <authorList>
            <consortium name="Diatom Consortium"/>
            <person name="Grigoriev I."/>
            <person name="Grimwood J."/>
            <person name="Kuo A."/>
            <person name="Otillar R.P."/>
            <person name="Salamov A."/>
            <person name="Detter J.C."/>
            <person name="Lindquist E."/>
            <person name="Shapiro H."/>
            <person name="Lucas S."/>
            <person name="Glavina del Rio T."/>
            <person name="Pitluck S."/>
            <person name="Rokhsar D."/>
            <person name="Bowler C."/>
        </authorList>
    </citation>
    <scope>GENOME REANNOTATION</scope>
    <source>
        <strain evidence="9">CCAP 1055/1</strain>
    </source>
</reference>
<feature type="domain" description="Protein kinase" evidence="6">
    <location>
        <begin position="1"/>
        <end position="245"/>
    </location>
</feature>
<evidence type="ECO:0000256" key="5">
    <source>
        <dbReference type="ARBA" id="ARBA00022840"/>
    </source>
</evidence>
<dbReference type="eggNOG" id="KOG0032">
    <property type="taxonomic scope" value="Eukaryota"/>
</dbReference>
<keyword evidence="4" id="KW-0418">Kinase</keyword>
<dbReference type="SUPFAM" id="SSF56112">
    <property type="entry name" value="Protein kinase-like (PK-like)"/>
    <property type="match status" value="1"/>
</dbReference>
<dbReference type="InterPro" id="IPR008271">
    <property type="entry name" value="Ser/Thr_kinase_AS"/>
</dbReference>